<feature type="transmembrane region" description="Helical" evidence="1">
    <location>
        <begin position="176"/>
        <end position="196"/>
    </location>
</feature>
<accession>A0A100XXB3</accession>
<sequence length="378" mass="43056">MKLPRRKCVVALAIAGIVLLTVVQWWSYRQVGEVLENYPLAGTMTGYVMEKRPLVPHLYVSSLRGRIVGYRHDPDTRRYLVVVEGKMEGSRKSEEYLELLGVARERYFTFLNITAEELTVWWNTKNESYLNRAAFDLAHSLPWKVELSTLERSENRTLVIVEPPYPYAVLYSSGSAWYLGTSLLLIALAIYLLHSASEVVEFVSRRKTWLGVLLVGLLVFASLRNSREDPLMSLGPMWWTSDGDCTYVTYAVVRNEKVDDVLIDAIKMAKDWEVYGRKRARTVVLLLSPDEAENLVGRLKEVTTVKAVSVQLHASRRDEMWREALVPAYLDLLNLYGDVLPDEAFVALFNVSKDLVGVESVIYPNCGDMRVVRIILEG</sequence>
<dbReference type="Proteomes" id="UP000053462">
    <property type="component" value="Unassembled WGS sequence"/>
</dbReference>
<dbReference type="STRING" id="227598.APY94_07915"/>
<dbReference type="EMBL" id="LLYW01000027">
    <property type="protein sequence ID" value="KUH32962.1"/>
    <property type="molecule type" value="Genomic_DNA"/>
</dbReference>
<reference evidence="2 3" key="1">
    <citation type="submission" date="2015-10" db="EMBL/GenBank/DDBJ databases">
        <title>Draft genome sequence of Thermococcus celericrescens strain DSM 17994.</title>
        <authorList>
            <person name="Hong S.-J."/>
            <person name="Park C.-E."/>
            <person name="Shin J.-H."/>
        </authorList>
    </citation>
    <scope>NUCLEOTIDE SEQUENCE [LARGE SCALE GENOMIC DNA]</scope>
    <source>
        <strain evidence="2 3">DSM 17994</strain>
    </source>
</reference>
<keyword evidence="3" id="KW-1185">Reference proteome</keyword>
<comment type="caution">
    <text evidence="2">The sequence shown here is derived from an EMBL/GenBank/DDBJ whole genome shotgun (WGS) entry which is preliminary data.</text>
</comment>
<dbReference type="AlphaFoldDB" id="A0A100XXB3"/>
<evidence type="ECO:0000313" key="3">
    <source>
        <dbReference type="Proteomes" id="UP000053462"/>
    </source>
</evidence>
<name>A0A100XXB3_9EURY</name>
<keyword evidence="1" id="KW-0812">Transmembrane</keyword>
<keyword evidence="1" id="KW-1133">Transmembrane helix</keyword>
<evidence type="ECO:0000313" key="2">
    <source>
        <dbReference type="EMBL" id="KUH32962.1"/>
    </source>
</evidence>
<proteinExistence type="predicted"/>
<gene>
    <name evidence="2" type="ORF">APY94_07915</name>
</gene>
<feature type="transmembrane region" description="Helical" evidence="1">
    <location>
        <begin position="208"/>
        <end position="224"/>
    </location>
</feature>
<evidence type="ECO:0000256" key="1">
    <source>
        <dbReference type="SAM" id="Phobius"/>
    </source>
</evidence>
<keyword evidence="1" id="KW-0472">Membrane</keyword>
<feature type="transmembrane region" description="Helical" evidence="1">
    <location>
        <begin position="9"/>
        <end position="28"/>
    </location>
</feature>
<protein>
    <submittedName>
        <fullName evidence="2">Uncharacterized protein</fullName>
    </submittedName>
</protein>
<organism evidence="2 3">
    <name type="scientific">Thermococcus celericrescens</name>
    <dbReference type="NCBI Taxonomy" id="227598"/>
    <lineage>
        <taxon>Archaea</taxon>
        <taxon>Methanobacteriati</taxon>
        <taxon>Methanobacteriota</taxon>
        <taxon>Thermococci</taxon>
        <taxon>Thermococcales</taxon>
        <taxon>Thermococcaceae</taxon>
        <taxon>Thermococcus</taxon>
    </lineage>
</organism>
<dbReference type="OrthoDB" id="100070at2157"/>
<dbReference type="RefSeq" id="WP_058939118.1">
    <property type="nucleotide sequence ID" value="NZ_LLYW01000027.1"/>
</dbReference>